<dbReference type="InterPro" id="IPR056622">
    <property type="entry name" value="ARM_FBXO47"/>
</dbReference>
<accession>A0ABM0K0J3</accession>
<dbReference type="PANTHER" id="PTHR34098:SF1">
    <property type="entry name" value="F-BOX ONLY PROTEIN 47"/>
    <property type="match status" value="1"/>
</dbReference>
<keyword evidence="3" id="KW-1185">Reference proteome</keyword>
<dbReference type="PANTHER" id="PTHR34098">
    <property type="entry name" value="F-BOX ONLY PROTEIN 47"/>
    <property type="match status" value="1"/>
</dbReference>
<evidence type="ECO:0000313" key="3">
    <source>
        <dbReference type="Proteomes" id="UP000694888"/>
    </source>
</evidence>
<dbReference type="CDD" id="cd22112">
    <property type="entry name" value="F-box_FBXO47"/>
    <property type="match status" value="1"/>
</dbReference>
<dbReference type="GeneID" id="101851215"/>
<dbReference type="RefSeq" id="XP_005105911.1">
    <property type="nucleotide sequence ID" value="XM_005105854.3"/>
</dbReference>
<protein>
    <submittedName>
        <fullName evidence="4">F-box only protein 47</fullName>
    </submittedName>
</protein>
<sequence>MDIKHYMPNKKPRRSDRLNSKEKAAFEETIKVNMLNSCILGYFDYLPIELKFRILRFLTVEDLSILTISSKAMRNLVEGYRVTQFSGPHRIPYEELHSSLSVEEQAMMLSRFHKLGLLMKRSTCVYATKDRLKIVNEFLTRMECSNVKTCKDMSRCIALLCFGKFLHTVIAGWDDSECQRVFDSLCQHMCVHRLVKAVVANKPGLHSHIEVKVRHFFRRIFLDPCGTVLDKAFWITRVLKPWPLVFQARLLYLLYSGHCSGGEIQWHEMSENTPSDLEQSTQYFGNVSSILQILYMHSVEWSSDEVICLIDEMISTPEDWLVENIAGLLLACGEPMATKMLASRAINGRYVEVASIVASLCLVCVKHSNNSGMSQVMVMLKRIVSVVDNWKDRLLLLCRISDTFKELILDTHEFIDSDDGNDAEFYHHVTAMTEFAKQMTHLAFKNVLEV</sequence>
<evidence type="ECO:0000313" key="4">
    <source>
        <dbReference type="RefSeq" id="XP_005105911.1"/>
    </source>
</evidence>
<gene>
    <name evidence="4" type="primary">LOC101851215</name>
</gene>
<dbReference type="Pfam" id="PF24467">
    <property type="entry name" value="ARM_FBXO47"/>
    <property type="match status" value="1"/>
</dbReference>
<evidence type="ECO:0000256" key="1">
    <source>
        <dbReference type="SAM" id="MobiDB-lite"/>
    </source>
</evidence>
<dbReference type="InterPro" id="IPR038946">
    <property type="entry name" value="FBXO47"/>
</dbReference>
<evidence type="ECO:0000259" key="2">
    <source>
        <dbReference type="Pfam" id="PF24467"/>
    </source>
</evidence>
<reference evidence="4" key="1">
    <citation type="submission" date="2025-08" db="UniProtKB">
        <authorList>
            <consortium name="RefSeq"/>
        </authorList>
    </citation>
    <scope>IDENTIFICATION</scope>
</reference>
<feature type="domain" description="FBXO47 ARM repeats region" evidence="2">
    <location>
        <begin position="192"/>
        <end position="389"/>
    </location>
</feature>
<organism evidence="3 4">
    <name type="scientific">Aplysia californica</name>
    <name type="common">California sea hare</name>
    <dbReference type="NCBI Taxonomy" id="6500"/>
    <lineage>
        <taxon>Eukaryota</taxon>
        <taxon>Metazoa</taxon>
        <taxon>Spiralia</taxon>
        <taxon>Lophotrochozoa</taxon>
        <taxon>Mollusca</taxon>
        <taxon>Gastropoda</taxon>
        <taxon>Heterobranchia</taxon>
        <taxon>Euthyneura</taxon>
        <taxon>Tectipleura</taxon>
        <taxon>Aplysiida</taxon>
        <taxon>Aplysioidea</taxon>
        <taxon>Aplysiidae</taxon>
        <taxon>Aplysia</taxon>
    </lineage>
</organism>
<name>A0ABM0K0J3_APLCA</name>
<feature type="region of interest" description="Disordered" evidence="1">
    <location>
        <begin position="1"/>
        <end position="20"/>
    </location>
</feature>
<proteinExistence type="predicted"/>
<dbReference type="Proteomes" id="UP000694888">
    <property type="component" value="Unplaced"/>
</dbReference>